<reference evidence="3" key="1">
    <citation type="submission" date="2017-02" db="EMBL/GenBank/DDBJ databases">
        <authorList>
            <person name="Varghese N."/>
            <person name="Submissions S."/>
        </authorList>
    </citation>
    <scope>NUCLEOTIDE SEQUENCE [LARGE SCALE GENOMIC DNA]</scope>
    <source>
        <strain evidence="3">R11H</strain>
    </source>
</reference>
<evidence type="ECO:0000256" key="1">
    <source>
        <dbReference type="SAM" id="Coils"/>
    </source>
</evidence>
<evidence type="ECO:0000313" key="2">
    <source>
        <dbReference type="EMBL" id="SKB85307.1"/>
    </source>
</evidence>
<accession>A0A1T5EN18</accession>
<organism evidence="2 3">
    <name type="scientific">Sphingopyxis flava</name>
    <dbReference type="NCBI Taxonomy" id="1507287"/>
    <lineage>
        <taxon>Bacteria</taxon>
        <taxon>Pseudomonadati</taxon>
        <taxon>Pseudomonadota</taxon>
        <taxon>Alphaproteobacteria</taxon>
        <taxon>Sphingomonadales</taxon>
        <taxon>Sphingomonadaceae</taxon>
        <taxon>Sphingopyxis</taxon>
    </lineage>
</organism>
<gene>
    <name evidence="2" type="ORF">SAMN06295937_102345</name>
</gene>
<evidence type="ECO:0000313" key="3">
    <source>
        <dbReference type="Proteomes" id="UP000190044"/>
    </source>
</evidence>
<sequence length="219" mass="23736">MDSLIKNVTAKFAATDFGEENARYERATERLEEVEAAIDKANARRNEITRRLSDFHAPNGEEIAAALLNGKSAAEAAADRSSADELRAERESLSSAVRVLDDEAHALRVEMQDIRCESLVRLREDTQAVIDALTTEARAAAQRIAGIFADLSAIQLGLQYGTREKTAASTAVEGLMGSLRLLPRSRRIDVRPEIVAMIAVLADKGPAVHVKRTSSVAAP</sequence>
<keyword evidence="3" id="KW-1185">Reference proteome</keyword>
<name>A0A1T5EN18_9SPHN</name>
<dbReference type="AlphaFoldDB" id="A0A1T5EN18"/>
<dbReference type="EMBL" id="FUYP01000023">
    <property type="protein sequence ID" value="SKB85307.1"/>
    <property type="molecule type" value="Genomic_DNA"/>
</dbReference>
<protein>
    <submittedName>
        <fullName evidence="2">Uncharacterized protein</fullName>
    </submittedName>
</protein>
<proteinExistence type="predicted"/>
<feature type="coiled-coil region" evidence="1">
    <location>
        <begin position="17"/>
        <end position="51"/>
    </location>
</feature>
<dbReference type="Proteomes" id="UP000190044">
    <property type="component" value="Unassembled WGS sequence"/>
</dbReference>
<keyword evidence="1" id="KW-0175">Coiled coil</keyword>